<evidence type="ECO:0000256" key="7">
    <source>
        <dbReference type="RuleBase" id="RU363032"/>
    </source>
</evidence>
<comment type="subcellular location">
    <subcellularLocation>
        <location evidence="1 7">Cell membrane</location>
        <topology evidence="1 7">Multi-pass membrane protein</topology>
    </subcellularLocation>
</comment>
<dbReference type="PROSITE" id="PS50928">
    <property type="entry name" value="ABC_TM1"/>
    <property type="match status" value="1"/>
</dbReference>
<evidence type="ECO:0000313" key="10">
    <source>
        <dbReference type="Proteomes" id="UP000265800"/>
    </source>
</evidence>
<dbReference type="RefSeq" id="WP_119360134.1">
    <property type="nucleotide sequence ID" value="NZ_QWKZ01000041.1"/>
</dbReference>
<feature type="transmembrane region" description="Helical" evidence="7">
    <location>
        <begin position="20"/>
        <end position="41"/>
    </location>
</feature>
<dbReference type="InterPro" id="IPR000515">
    <property type="entry name" value="MetI-like"/>
</dbReference>
<proteinExistence type="inferred from homology"/>
<gene>
    <name evidence="9" type="primary">sugA_2</name>
    <name evidence="9" type="ORF">Mlute_01504</name>
</gene>
<keyword evidence="10" id="KW-1185">Reference proteome</keyword>
<evidence type="ECO:0000313" key="9">
    <source>
        <dbReference type="EMBL" id="RIH85711.1"/>
    </source>
</evidence>
<evidence type="ECO:0000256" key="5">
    <source>
        <dbReference type="ARBA" id="ARBA00022989"/>
    </source>
</evidence>
<dbReference type="Gene3D" id="1.10.3720.10">
    <property type="entry name" value="MetI-like"/>
    <property type="match status" value="1"/>
</dbReference>
<evidence type="ECO:0000256" key="6">
    <source>
        <dbReference type="ARBA" id="ARBA00023136"/>
    </source>
</evidence>
<dbReference type="InterPro" id="IPR050809">
    <property type="entry name" value="UgpAE/MalFG_permease"/>
</dbReference>
<evidence type="ECO:0000256" key="2">
    <source>
        <dbReference type="ARBA" id="ARBA00022448"/>
    </source>
</evidence>
<dbReference type="OrthoDB" id="9761387at2"/>
<dbReference type="GO" id="GO:0005886">
    <property type="term" value="C:plasma membrane"/>
    <property type="evidence" value="ECO:0007669"/>
    <property type="project" value="UniProtKB-SubCell"/>
</dbReference>
<keyword evidence="6 7" id="KW-0472">Membrane</keyword>
<name>A0A399EU12_9DEIN</name>
<evidence type="ECO:0000256" key="4">
    <source>
        <dbReference type="ARBA" id="ARBA00022692"/>
    </source>
</evidence>
<feature type="transmembrane region" description="Helical" evidence="7">
    <location>
        <begin position="213"/>
        <end position="232"/>
    </location>
</feature>
<dbReference type="AlphaFoldDB" id="A0A399EU12"/>
<organism evidence="9 10">
    <name type="scientific">Meiothermus luteus</name>
    <dbReference type="NCBI Taxonomy" id="2026184"/>
    <lineage>
        <taxon>Bacteria</taxon>
        <taxon>Thermotogati</taxon>
        <taxon>Deinococcota</taxon>
        <taxon>Deinococci</taxon>
        <taxon>Thermales</taxon>
        <taxon>Thermaceae</taxon>
        <taxon>Meiothermus</taxon>
    </lineage>
</organism>
<keyword evidence="3" id="KW-1003">Cell membrane</keyword>
<comment type="caution">
    <text evidence="9">The sequence shown here is derived from an EMBL/GenBank/DDBJ whole genome shotgun (WGS) entry which is preliminary data.</text>
</comment>
<dbReference type="GO" id="GO:0055085">
    <property type="term" value="P:transmembrane transport"/>
    <property type="evidence" value="ECO:0007669"/>
    <property type="project" value="InterPro"/>
</dbReference>
<accession>A0A399EU12</accession>
<feature type="domain" description="ABC transmembrane type-1" evidence="8">
    <location>
        <begin position="82"/>
        <end position="292"/>
    </location>
</feature>
<comment type="similarity">
    <text evidence="7">Belongs to the binding-protein-dependent transport system permease family.</text>
</comment>
<evidence type="ECO:0000259" key="8">
    <source>
        <dbReference type="PROSITE" id="PS50928"/>
    </source>
</evidence>
<sequence length="301" mass="33889">MAQQKPRYRRSLGDLSERALAFWLLLPAALLLGLVALYPVARLFYNSLFRRRLTDETGFNPVFIGLGNFTQALSDERFWTALWNTFLIVLVTVPGALVVGLLLALLANLPFRVRWPVRLGLLLPWALPLVFAGLIFRWFFDSQYGVVNDVLVRLGGERLLWVTTPELLFWAICITIIWKTSSFVALILLAGLQVIPKELYEAAAVDGASRWQSFWRITLPLLTPALLVAAIFRTITAFQTFDIPFAMQNGGSSFETLAMYVRTTSIENLNFGYGSALAVLMFLISLGVTLLYLRYIRGADD</sequence>
<dbReference type="PANTHER" id="PTHR43227">
    <property type="entry name" value="BLL4140 PROTEIN"/>
    <property type="match status" value="1"/>
</dbReference>
<dbReference type="PANTHER" id="PTHR43227:SF8">
    <property type="entry name" value="DIACETYLCHITOBIOSE UPTAKE SYSTEM PERMEASE PROTEIN DASB"/>
    <property type="match status" value="1"/>
</dbReference>
<evidence type="ECO:0000256" key="3">
    <source>
        <dbReference type="ARBA" id="ARBA00022475"/>
    </source>
</evidence>
<keyword evidence="5 7" id="KW-1133">Transmembrane helix</keyword>
<evidence type="ECO:0000256" key="1">
    <source>
        <dbReference type="ARBA" id="ARBA00004651"/>
    </source>
</evidence>
<feature type="transmembrane region" description="Helical" evidence="7">
    <location>
        <begin position="119"/>
        <end position="140"/>
    </location>
</feature>
<feature type="transmembrane region" description="Helical" evidence="7">
    <location>
        <begin position="271"/>
        <end position="293"/>
    </location>
</feature>
<keyword evidence="2 7" id="KW-0813">Transport</keyword>
<feature type="transmembrane region" description="Helical" evidence="7">
    <location>
        <begin position="81"/>
        <end position="107"/>
    </location>
</feature>
<dbReference type="InterPro" id="IPR035906">
    <property type="entry name" value="MetI-like_sf"/>
</dbReference>
<keyword evidence="4 7" id="KW-0812">Transmembrane</keyword>
<protein>
    <submittedName>
        <fullName evidence="9">Trehalose transport system permease protein SugA</fullName>
    </submittedName>
</protein>
<dbReference type="CDD" id="cd06261">
    <property type="entry name" value="TM_PBP2"/>
    <property type="match status" value="1"/>
</dbReference>
<dbReference type="SUPFAM" id="SSF161098">
    <property type="entry name" value="MetI-like"/>
    <property type="match status" value="1"/>
</dbReference>
<reference evidence="9 10" key="1">
    <citation type="submission" date="2018-08" db="EMBL/GenBank/DDBJ databases">
        <title>Meiothermus luteus KCTC 52599 genome sequencing project.</title>
        <authorList>
            <person name="Da Costa M.S."/>
            <person name="Albuquerque L."/>
            <person name="Raposo P."/>
            <person name="Froufe H.J.C."/>
            <person name="Barroso C.S."/>
            <person name="Egas C."/>
        </authorList>
    </citation>
    <scope>NUCLEOTIDE SEQUENCE [LARGE SCALE GENOMIC DNA]</scope>
    <source>
        <strain evidence="9 10">KCTC 52599</strain>
    </source>
</reference>
<dbReference type="EMBL" id="QWKZ01000041">
    <property type="protein sequence ID" value="RIH85711.1"/>
    <property type="molecule type" value="Genomic_DNA"/>
</dbReference>
<feature type="transmembrane region" description="Helical" evidence="7">
    <location>
        <begin position="167"/>
        <end position="192"/>
    </location>
</feature>
<dbReference type="Pfam" id="PF00528">
    <property type="entry name" value="BPD_transp_1"/>
    <property type="match status" value="1"/>
</dbReference>
<dbReference type="Proteomes" id="UP000265800">
    <property type="component" value="Unassembled WGS sequence"/>
</dbReference>